<protein>
    <recommendedName>
        <fullName evidence="3">Reverse transcriptase domain-containing protein</fullName>
    </recommendedName>
</protein>
<dbReference type="Proteomes" id="UP000824120">
    <property type="component" value="Chromosome 4"/>
</dbReference>
<evidence type="ECO:0008006" key="3">
    <source>
        <dbReference type="Google" id="ProtNLM"/>
    </source>
</evidence>
<proteinExistence type="predicted"/>
<dbReference type="PANTHER" id="PTHR46890">
    <property type="entry name" value="NON-LTR RETROLELEMENT REVERSE TRANSCRIPTASE-LIKE PROTEIN-RELATED"/>
    <property type="match status" value="1"/>
</dbReference>
<organism evidence="1 2">
    <name type="scientific">Solanum commersonii</name>
    <name type="common">Commerson's wild potato</name>
    <name type="synonym">Commerson's nightshade</name>
    <dbReference type="NCBI Taxonomy" id="4109"/>
    <lineage>
        <taxon>Eukaryota</taxon>
        <taxon>Viridiplantae</taxon>
        <taxon>Streptophyta</taxon>
        <taxon>Embryophyta</taxon>
        <taxon>Tracheophyta</taxon>
        <taxon>Spermatophyta</taxon>
        <taxon>Magnoliopsida</taxon>
        <taxon>eudicotyledons</taxon>
        <taxon>Gunneridae</taxon>
        <taxon>Pentapetalae</taxon>
        <taxon>asterids</taxon>
        <taxon>lamiids</taxon>
        <taxon>Solanales</taxon>
        <taxon>Solanaceae</taxon>
        <taxon>Solanoideae</taxon>
        <taxon>Solaneae</taxon>
        <taxon>Solanum</taxon>
    </lineage>
</organism>
<accession>A0A9J5Z8P2</accession>
<gene>
    <name evidence="1" type="ORF">H5410_020660</name>
</gene>
<comment type="caution">
    <text evidence="1">The sequence shown here is derived from an EMBL/GenBank/DDBJ whole genome shotgun (WGS) entry which is preliminary data.</text>
</comment>
<evidence type="ECO:0000313" key="2">
    <source>
        <dbReference type="Proteomes" id="UP000824120"/>
    </source>
</evidence>
<reference evidence="1 2" key="1">
    <citation type="submission" date="2020-09" db="EMBL/GenBank/DDBJ databases">
        <title>De no assembly of potato wild relative species, Solanum commersonii.</title>
        <authorList>
            <person name="Cho K."/>
        </authorList>
    </citation>
    <scope>NUCLEOTIDE SEQUENCE [LARGE SCALE GENOMIC DNA]</scope>
    <source>
        <strain evidence="1">LZ3.2</strain>
        <tissue evidence="1">Leaf</tissue>
    </source>
</reference>
<dbReference type="EMBL" id="JACXVP010000004">
    <property type="protein sequence ID" value="KAG5609379.1"/>
    <property type="molecule type" value="Genomic_DNA"/>
</dbReference>
<sequence>MVVKAEINEELQCGDAKIYHTHTNLILCPKKIIVNNFSNLRPILLSNFMIKVFARIIHERLKTVLMSKIISLEQVGFVQERSITKNRGE</sequence>
<evidence type="ECO:0000313" key="1">
    <source>
        <dbReference type="EMBL" id="KAG5609379.1"/>
    </source>
</evidence>
<dbReference type="PANTHER" id="PTHR46890:SF34">
    <property type="entry name" value="REVERSE TRANSCRIPTASE DOMAIN-CONTAINING PROTEIN"/>
    <property type="match status" value="1"/>
</dbReference>
<keyword evidence="2" id="KW-1185">Reference proteome</keyword>
<dbReference type="InterPro" id="IPR052343">
    <property type="entry name" value="Retrotransposon-Effector_Assoc"/>
</dbReference>
<dbReference type="AlphaFoldDB" id="A0A9J5Z8P2"/>
<name>A0A9J5Z8P2_SOLCO</name>
<dbReference type="OrthoDB" id="1215211at2759"/>